<feature type="signal peptide" evidence="3">
    <location>
        <begin position="1"/>
        <end position="23"/>
    </location>
</feature>
<dbReference type="EMBL" id="LC075216">
    <property type="protein sequence ID" value="BAW78903.1"/>
    <property type="molecule type" value="mRNA"/>
</dbReference>
<keyword evidence="3" id="KW-0732">Signal</keyword>
<dbReference type="InterPro" id="IPR029277">
    <property type="entry name" value="SVWC_dom"/>
</dbReference>
<comment type="subcellular location">
    <subcellularLocation>
        <location evidence="1">Secreted</location>
    </subcellularLocation>
</comment>
<feature type="chain" id="PRO_5012591633" evidence="3">
    <location>
        <begin position="24"/>
        <end position="104"/>
    </location>
</feature>
<evidence type="ECO:0000259" key="4">
    <source>
        <dbReference type="SMART" id="SM01318"/>
    </source>
</evidence>
<protein>
    <submittedName>
        <fullName evidence="5">Single VWC domain protein 6</fullName>
    </submittedName>
</protein>
<dbReference type="OrthoDB" id="6761907at2759"/>
<feature type="domain" description="Single" evidence="4">
    <location>
        <begin position="39"/>
        <end position="104"/>
    </location>
</feature>
<reference evidence="5" key="1">
    <citation type="submission" date="2015-08" db="EMBL/GenBank/DDBJ databases">
        <title>Identification of Marsupenaeus japonicus single VWC domain proteins.</title>
        <authorList>
            <person name="Koiwai K."/>
            <person name="Kawato S."/>
            <person name="Kondo H."/>
            <person name="Hirono I."/>
        </authorList>
    </citation>
    <scope>NUCLEOTIDE SEQUENCE</scope>
</reference>
<evidence type="ECO:0000256" key="3">
    <source>
        <dbReference type="SAM" id="SignalP"/>
    </source>
</evidence>
<sequence>MVMTKVLLLVLGVMVTGSLRAEANTLSVPADHPNYPGMCWTDTTPVRDGGSFTLADCVRADCRRTSTGMRLYYHTCPLAVPRSGCTLVNNPKGQFPDCCVRLRC</sequence>
<keyword evidence="2" id="KW-0964">Secreted</keyword>
<gene>
    <name evidence="5" type="primary">MjSVC6</name>
</gene>
<organism evidence="5">
    <name type="scientific">Penaeus japonicus</name>
    <name type="common">Kuruma prawn</name>
    <name type="synonym">Marsupenaeus japonicus</name>
    <dbReference type="NCBI Taxonomy" id="27405"/>
    <lineage>
        <taxon>Eukaryota</taxon>
        <taxon>Metazoa</taxon>
        <taxon>Ecdysozoa</taxon>
        <taxon>Arthropoda</taxon>
        <taxon>Crustacea</taxon>
        <taxon>Multicrustacea</taxon>
        <taxon>Malacostraca</taxon>
        <taxon>Eumalacostraca</taxon>
        <taxon>Eucarida</taxon>
        <taxon>Decapoda</taxon>
        <taxon>Dendrobranchiata</taxon>
        <taxon>Penaeoidea</taxon>
        <taxon>Penaeidae</taxon>
        <taxon>Penaeus</taxon>
    </lineage>
</organism>
<dbReference type="SMART" id="SM01318">
    <property type="entry name" value="SVWC"/>
    <property type="match status" value="1"/>
</dbReference>
<dbReference type="AlphaFoldDB" id="A0A1Q2SI34"/>
<evidence type="ECO:0000256" key="1">
    <source>
        <dbReference type="ARBA" id="ARBA00004613"/>
    </source>
</evidence>
<accession>A0A1Q2SI34</accession>
<proteinExistence type="evidence at transcript level"/>
<evidence type="ECO:0000313" key="5">
    <source>
        <dbReference type="EMBL" id="BAW78903.1"/>
    </source>
</evidence>
<dbReference type="GO" id="GO:0005576">
    <property type="term" value="C:extracellular region"/>
    <property type="evidence" value="ECO:0007669"/>
    <property type="project" value="UniProtKB-SubCell"/>
</dbReference>
<evidence type="ECO:0000256" key="2">
    <source>
        <dbReference type="ARBA" id="ARBA00022525"/>
    </source>
</evidence>
<dbReference type="Pfam" id="PF15430">
    <property type="entry name" value="SVWC"/>
    <property type="match status" value="1"/>
</dbReference>
<name>A0A1Q2SI34_PENJP</name>